<gene>
    <name evidence="1" type="ORF">A2227_00420</name>
</gene>
<sequence>MKRSKFFVSLGIAIAAVGLIVSGGISEEKKSALVAKIECDRGNTDIIRIIDENGTTFMIRADSGNIYRAITTTNDVSTKTRYFFYQKGYAMDVNIPFGEWMEKLAADCPDYHKYIQKKENDCRIISE</sequence>
<comment type="caution">
    <text evidence="1">The sequence shown here is derived from an EMBL/GenBank/DDBJ whole genome shotgun (WGS) entry which is preliminary data.</text>
</comment>
<dbReference type="Proteomes" id="UP000178367">
    <property type="component" value="Unassembled WGS sequence"/>
</dbReference>
<dbReference type="EMBL" id="MFGB01000020">
    <property type="protein sequence ID" value="OGF25660.1"/>
    <property type="molecule type" value="Genomic_DNA"/>
</dbReference>
<evidence type="ECO:0000313" key="2">
    <source>
        <dbReference type="Proteomes" id="UP000178367"/>
    </source>
</evidence>
<dbReference type="AlphaFoldDB" id="A0A1F5SG29"/>
<accession>A0A1F5SG29</accession>
<name>A0A1F5SG29_9BACT</name>
<protein>
    <submittedName>
        <fullName evidence="1">Uncharacterized protein</fullName>
    </submittedName>
</protein>
<organism evidence="1 2">
    <name type="scientific">Candidatus Falkowbacteria bacterium RIFOXYA2_FULL_47_19</name>
    <dbReference type="NCBI Taxonomy" id="1797994"/>
    <lineage>
        <taxon>Bacteria</taxon>
        <taxon>Candidatus Falkowiibacteriota</taxon>
    </lineage>
</organism>
<dbReference type="STRING" id="1797994.A2227_00420"/>
<evidence type="ECO:0000313" key="1">
    <source>
        <dbReference type="EMBL" id="OGF25660.1"/>
    </source>
</evidence>
<reference evidence="1 2" key="1">
    <citation type="journal article" date="2016" name="Nat. Commun.">
        <title>Thousands of microbial genomes shed light on interconnected biogeochemical processes in an aquifer system.</title>
        <authorList>
            <person name="Anantharaman K."/>
            <person name="Brown C.T."/>
            <person name="Hug L.A."/>
            <person name="Sharon I."/>
            <person name="Castelle C.J."/>
            <person name="Probst A.J."/>
            <person name="Thomas B.C."/>
            <person name="Singh A."/>
            <person name="Wilkins M.J."/>
            <person name="Karaoz U."/>
            <person name="Brodie E.L."/>
            <person name="Williams K.H."/>
            <person name="Hubbard S.S."/>
            <person name="Banfield J.F."/>
        </authorList>
    </citation>
    <scope>NUCLEOTIDE SEQUENCE [LARGE SCALE GENOMIC DNA]</scope>
</reference>
<proteinExistence type="predicted"/>